<reference evidence="2 3" key="1">
    <citation type="submission" date="2016-10" db="EMBL/GenBank/DDBJ databases">
        <title>Draft genome sequences of four alkaliphilic bacteria belonging to the Anaerobacillus genus.</title>
        <authorList>
            <person name="Bassil N.M."/>
            <person name="Lloyd J.R."/>
        </authorList>
    </citation>
    <scope>NUCLEOTIDE SEQUENCE [LARGE SCALE GENOMIC DNA]</scope>
    <source>
        <strain evidence="2 3">DSM 15340</strain>
    </source>
</reference>
<gene>
    <name evidence="2" type="ORF">BKP35_08640</name>
</gene>
<dbReference type="AlphaFoldDB" id="A0A1S2LNZ0"/>
<dbReference type="GO" id="GO:0008757">
    <property type="term" value="F:S-adenosylmethionine-dependent methyltransferase activity"/>
    <property type="evidence" value="ECO:0007669"/>
    <property type="project" value="InterPro"/>
</dbReference>
<comment type="caution">
    <text evidence="2">The sequence shown here is derived from an EMBL/GenBank/DDBJ whole genome shotgun (WGS) entry which is preliminary data.</text>
</comment>
<keyword evidence="3" id="KW-1185">Reference proteome</keyword>
<accession>A0A1S2LNZ0</accession>
<dbReference type="EMBL" id="MLQQ01000013">
    <property type="protein sequence ID" value="OIJ13833.1"/>
    <property type="molecule type" value="Genomic_DNA"/>
</dbReference>
<evidence type="ECO:0000313" key="3">
    <source>
        <dbReference type="Proteomes" id="UP000180098"/>
    </source>
</evidence>
<dbReference type="OrthoDB" id="43862at2"/>
<name>A0A1S2LNZ0_9BACI</name>
<evidence type="ECO:0000313" key="2">
    <source>
        <dbReference type="EMBL" id="OIJ13833.1"/>
    </source>
</evidence>
<dbReference type="PANTHER" id="PTHR43861">
    <property type="entry name" value="TRANS-ACONITATE 2-METHYLTRANSFERASE-RELATED"/>
    <property type="match status" value="1"/>
</dbReference>
<sequence length="226" mass="25712">MALFDMKASTYDDWCVTPLGGFVDFIEKNLMKEVAELKQNEKVLDLGCGTGAYSYWLLGEGLHVTGIDISDRMLEMARTKPESNKIHFIQGDVHTLPFSNETFDLIISNITLEFTENPNKVFNEVMRVLKDGGRFVCGFIGKESDWGQLYEDKGKNDESSVFSNAQLFNIDDVRKLSSVPPVELKYALYVGMKEFINIDQAKSLEEERKITYSNNKAGYMVAKWIK</sequence>
<dbReference type="Pfam" id="PF08241">
    <property type="entry name" value="Methyltransf_11"/>
    <property type="match status" value="1"/>
</dbReference>
<organism evidence="2 3">
    <name type="scientific">Anaerobacillus arseniciselenatis</name>
    <dbReference type="NCBI Taxonomy" id="85682"/>
    <lineage>
        <taxon>Bacteria</taxon>
        <taxon>Bacillati</taxon>
        <taxon>Bacillota</taxon>
        <taxon>Bacilli</taxon>
        <taxon>Bacillales</taxon>
        <taxon>Bacillaceae</taxon>
        <taxon>Anaerobacillus</taxon>
    </lineage>
</organism>
<feature type="domain" description="Methyltransferase type 11" evidence="1">
    <location>
        <begin position="44"/>
        <end position="137"/>
    </location>
</feature>
<evidence type="ECO:0000259" key="1">
    <source>
        <dbReference type="Pfam" id="PF08241"/>
    </source>
</evidence>
<dbReference type="InterPro" id="IPR013216">
    <property type="entry name" value="Methyltransf_11"/>
</dbReference>
<proteinExistence type="predicted"/>
<protein>
    <recommendedName>
        <fullName evidence="1">Methyltransferase type 11 domain-containing protein</fullName>
    </recommendedName>
</protein>
<dbReference type="CDD" id="cd02440">
    <property type="entry name" value="AdoMet_MTases"/>
    <property type="match status" value="1"/>
</dbReference>
<dbReference type="InterPro" id="IPR029063">
    <property type="entry name" value="SAM-dependent_MTases_sf"/>
</dbReference>
<dbReference type="SUPFAM" id="SSF53335">
    <property type="entry name" value="S-adenosyl-L-methionine-dependent methyltransferases"/>
    <property type="match status" value="1"/>
</dbReference>
<dbReference type="PANTHER" id="PTHR43861:SF1">
    <property type="entry name" value="TRANS-ACONITATE 2-METHYLTRANSFERASE"/>
    <property type="match status" value="1"/>
</dbReference>
<dbReference type="Proteomes" id="UP000180098">
    <property type="component" value="Unassembled WGS sequence"/>
</dbReference>
<dbReference type="RefSeq" id="WP_071312943.1">
    <property type="nucleotide sequence ID" value="NZ_MLQQ01000013.1"/>
</dbReference>
<dbReference type="Gene3D" id="3.40.50.150">
    <property type="entry name" value="Vaccinia Virus protein VP39"/>
    <property type="match status" value="1"/>
</dbReference>